<evidence type="ECO:0000313" key="6">
    <source>
        <dbReference type="EMBL" id="MCJ2181001.1"/>
    </source>
</evidence>
<dbReference type="InterPro" id="IPR050766">
    <property type="entry name" value="Bact_Lucif_Oxidored"/>
</dbReference>
<feature type="domain" description="Luciferase-like" evidence="5">
    <location>
        <begin position="1"/>
        <end position="133"/>
    </location>
</feature>
<dbReference type="EMBL" id="JALHLE010000052">
    <property type="protein sequence ID" value="MCJ2181001.1"/>
    <property type="molecule type" value="Genomic_DNA"/>
</dbReference>
<sequence length="147" mass="16198">MRFGAFIAPYHNLAENPTLILERDMQLVELLDKLDYNEAWIGEHHSAGFESIASPELFIAMAAERTRHIRLGTGVSSLTYHHPLILADRIVQLDHQTRGRIMFGAGPGQLPSDAAMLGINPAKQRDMMVAALETICPSSEHLAQVAA</sequence>
<accession>A0ABT0B7H6</accession>
<dbReference type="Proteomes" id="UP001162880">
    <property type="component" value="Unassembled WGS sequence"/>
</dbReference>
<dbReference type="InterPro" id="IPR011251">
    <property type="entry name" value="Luciferase-like_dom"/>
</dbReference>
<evidence type="ECO:0000256" key="2">
    <source>
        <dbReference type="ARBA" id="ARBA00022630"/>
    </source>
</evidence>
<proteinExistence type="inferred from homology"/>
<dbReference type="Gene3D" id="3.20.20.30">
    <property type="entry name" value="Luciferase-like domain"/>
    <property type="match status" value="1"/>
</dbReference>
<keyword evidence="3" id="KW-0560">Oxidoreductase</keyword>
<dbReference type="PANTHER" id="PTHR30137:SF16">
    <property type="entry name" value="BLL0895 PROTEIN"/>
    <property type="match status" value="1"/>
</dbReference>
<dbReference type="Pfam" id="PF00296">
    <property type="entry name" value="Bac_luciferase"/>
    <property type="match status" value="1"/>
</dbReference>
<evidence type="ECO:0000256" key="3">
    <source>
        <dbReference type="ARBA" id="ARBA00023002"/>
    </source>
</evidence>
<protein>
    <submittedName>
        <fullName evidence="6">LLM class flavin-dependent oxidoreductase</fullName>
    </submittedName>
</protein>
<keyword evidence="2" id="KW-0285">Flavoprotein</keyword>
<name>A0ABT0B7H6_9SPHN</name>
<dbReference type="RefSeq" id="WP_243996448.1">
    <property type="nucleotide sequence ID" value="NZ_JALHLE010000052.1"/>
</dbReference>
<comment type="caution">
    <text evidence="6">The sequence shown here is derived from an EMBL/GenBank/DDBJ whole genome shotgun (WGS) entry which is preliminary data.</text>
</comment>
<evidence type="ECO:0000259" key="5">
    <source>
        <dbReference type="Pfam" id="PF00296"/>
    </source>
</evidence>
<evidence type="ECO:0000256" key="1">
    <source>
        <dbReference type="ARBA" id="ARBA00010426"/>
    </source>
</evidence>
<reference evidence="6" key="1">
    <citation type="submission" date="2022-03" db="EMBL/GenBank/DDBJ databases">
        <title>Identification of a novel bacterium isolated from mangrove sediments.</title>
        <authorList>
            <person name="Pan X."/>
        </authorList>
    </citation>
    <scope>NUCLEOTIDE SEQUENCE</scope>
    <source>
        <strain evidence="6">B2580</strain>
    </source>
</reference>
<keyword evidence="7" id="KW-1185">Reference proteome</keyword>
<evidence type="ECO:0000313" key="7">
    <source>
        <dbReference type="Proteomes" id="UP001162880"/>
    </source>
</evidence>
<gene>
    <name evidence="6" type="ORF">MTR64_20750</name>
</gene>
<dbReference type="PANTHER" id="PTHR30137">
    <property type="entry name" value="LUCIFERASE-LIKE MONOOXYGENASE"/>
    <property type="match status" value="1"/>
</dbReference>
<dbReference type="SUPFAM" id="SSF51679">
    <property type="entry name" value="Bacterial luciferase-like"/>
    <property type="match status" value="1"/>
</dbReference>
<organism evidence="6 7">
    <name type="scientific">Novosphingobium album</name>
    <name type="common">ex Hu et al. 2023</name>
    <dbReference type="NCBI Taxonomy" id="2930093"/>
    <lineage>
        <taxon>Bacteria</taxon>
        <taxon>Pseudomonadati</taxon>
        <taxon>Pseudomonadota</taxon>
        <taxon>Alphaproteobacteria</taxon>
        <taxon>Sphingomonadales</taxon>
        <taxon>Sphingomonadaceae</taxon>
        <taxon>Novosphingobium</taxon>
    </lineage>
</organism>
<evidence type="ECO:0000256" key="4">
    <source>
        <dbReference type="ARBA" id="ARBA00023033"/>
    </source>
</evidence>
<comment type="similarity">
    <text evidence="1">Belongs to the bacterial luciferase oxidoreductase family.</text>
</comment>
<dbReference type="InterPro" id="IPR036661">
    <property type="entry name" value="Luciferase-like_sf"/>
</dbReference>
<keyword evidence="4" id="KW-0503">Monooxygenase</keyword>